<dbReference type="Proteomes" id="UP000186228">
    <property type="component" value="Unassembled WGS sequence"/>
</dbReference>
<evidence type="ECO:0000313" key="2">
    <source>
        <dbReference type="Proteomes" id="UP000186228"/>
    </source>
</evidence>
<accession>A0A1C3WGB6</accession>
<keyword evidence="2" id="KW-1185">Reference proteome</keyword>
<sequence length="82" mass="8861">MLMAAIAGHHVELIYTVSKADGHGGRGCYSPVALRDLPWFLDSLCYVPDDLRQPLQPNMQILVEGRGTSLGVFATAVHRVGA</sequence>
<evidence type="ECO:0000313" key="1">
    <source>
        <dbReference type="EMBL" id="SCB38955.1"/>
    </source>
</evidence>
<protein>
    <submittedName>
        <fullName evidence="1">Uncharacterized protein</fullName>
    </submittedName>
</protein>
<organism evidence="1 2">
    <name type="scientific">Rhizobium hainanense</name>
    <dbReference type="NCBI Taxonomy" id="52131"/>
    <lineage>
        <taxon>Bacteria</taxon>
        <taxon>Pseudomonadati</taxon>
        <taxon>Pseudomonadota</taxon>
        <taxon>Alphaproteobacteria</taxon>
        <taxon>Hyphomicrobiales</taxon>
        <taxon>Rhizobiaceae</taxon>
        <taxon>Rhizobium/Agrobacterium group</taxon>
        <taxon>Rhizobium</taxon>
    </lineage>
</organism>
<dbReference type="EMBL" id="FMAC01000018">
    <property type="protein sequence ID" value="SCB38955.1"/>
    <property type="molecule type" value="Genomic_DNA"/>
</dbReference>
<dbReference type="AlphaFoldDB" id="A0A1C3WGB6"/>
<name>A0A1C3WGB6_9HYPH</name>
<reference evidence="2" key="1">
    <citation type="submission" date="2016-08" db="EMBL/GenBank/DDBJ databases">
        <authorList>
            <person name="Varghese N."/>
            <person name="Submissions Spin"/>
        </authorList>
    </citation>
    <scope>NUCLEOTIDE SEQUENCE [LARGE SCALE GENOMIC DNA]</scope>
    <source>
        <strain evidence="2">CCBAU 57015</strain>
    </source>
</reference>
<proteinExistence type="predicted"/>
<gene>
    <name evidence="1" type="ORF">GA0061100_11829</name>
</gene>